<dbReference type="EMBL" id="QXFU01002291">
    <property type="protein sequence ID" value="KAE8987777.1"/>
    <property type="molecule type" value="Genomic_DNA"/>
</dbReference>
<proteinExistence type="predicted"/>
<evidence type="ECO:0000313" key="5">
    <source>
        <dbReference type="Proteomes" id="UP000429607"/>
    </source>
</evidence>
<organism evidence="3 5">
    <name type="scientific">Phytophthora rubi</name>
    <dbReference type="NCBI Taxonomy" id="129364"/>
    <lineage>
        <taxon>Eukaryota</taxon>
        <taxon>Sar</taxon>
        <taxon>Stramenopiles</taxon>
        <taxon>Oomycota</taxon>
        <taxon>Peronosporomycetes</taxon>
        <taxon>Peronosporales</taxon>
        <taxon>Peronosporaceae</taxon>
        <taxon>Phytophthora</taxon>
    </lineage>
</organism>
<evidence type="ECO:0000313" key="3">
    <source>
        <dbReference type="EMBL" id="KAE8988234.1"/>
    </source>
</evidence>
<accession>A0A6A3J7S1</accession>
<sequence>MVLVVMASAIWLPVASCRGRTCRAAITLLQTCSLDATPTCRAMPWLGVMKPLSCEI</sequence>
<dbReference type="Proteomes" id="UP000434957">
    <property type="component" value="Unassembled WGS sequence"/>
</dbReference>
<name>A0A6A3J7S1_9STRA</name>
<feature type="chain" id="PRO_5036379806" description="RxLR effector protein" evidence="1">
    <location>
        <begin position="18"/>
        <end position="56"/>
    </location>
</feature>
<evidence type="ECO:0008006" key="8">
    <source>
        <dbReference type="Google" id="ProtNLM"/>
    </source>
</evidence>
<evidence type="ECO:0000256" key="1">
    <source>
        <dbReference type="SAM" id="SignalP"/>
    </source>
</evidence>
<evidence type="ECO:0000313" key="2">
    <source>
        <dbReference type="EMBL" id="KAE8987777.1"/>
    </source>
</evidence>
<dbReference type="EMBL" id="QXFT01002388">
    <property type="protein sequence ID" value="KAE9299071.1"/>
    <property type="molecule type" value="Genomic_DNA"/>
</dbReference>
<keyword evidence="1" id="KW-0732">Signal</keyword>
<reference evidence="5 7" key="1">
    <citation type="submission" date="2018-09" db="EMBL/GenBank/DDBJ databases">
        <title>Genomic investigation of the strawberry pathogen Phytophthora fragariae indicates pathogenicity is determined by transcriptional variation in three key races.</title>
        <authorList>
            <person name="Adams T.M."/>
            <person name="Armitage A.D."/>
            <person name="Sobczyk M.K."/>
            <person name="Bates H.J."/>
            <person name="Dunwell J.M."/>
            <person name="Nellist C.F."/>
            <person name="Harrison R.J."/>
        </authorList>
    </citation>
    <scope>NUCLEOTIDE SEQUENCE [LARGE SCALE GENOMIC DNA]</scope>
    <source>
        <strain evidence="3 5">SCRP249</strain>
        <strain evidence="2 7">SCRP324</strain>
        <strain evidence="4 6">SCRP333</strain>
    </source>
</reference>
<feature type="signal peptide" evidence="1">
    <location>
        <begin position="1"/>
        <end position="17"/>
    </location>
</feature>
<evidence type="ECO:0000313" key="4">
    <source>
        <dbReference type="EMBL" id="KAE9299071.1"/>
    </source>
</evidence>
<keyword evidence="6" id="KW-1185">Reference proteome</keyword>
<evidence type="ECO:0000313" key="7">
    <source>
        <dbReference type="Proteomes" id="UP000435112"/>
    </source>
</evidence>
<evidence type="ECO:0000313" key="6">
    <source>
        <dbReference type="Proteomes" id="UP000434957"/>
    </source>
</evidence>
<gene>
    <name evidence="3" type="ORF">PR001_g22097</name>
    <name evidence="2" type="ORF">PR002_g21951</name>
    <name evidence="4" type="ORF">PR003_g23089</name>
</gene>
<dbReference type="Proteomes" id="UP000429607">
    <property type="component" value="Unassembled WGS sequence"/>
</dbReference>
<dbReference type="EMBL" id="QXFV01002411">
    <property type="protein sequence ID" value="KAE8988234.1"/>
    <property type="molecule type" value="Genomic_DNA"/>
</dbReference>
<dbReference type="Proteomes" id="UP000435112">
    <property type="component" value="Unassembled WGS sequence"/>
</dbReference>
<protein>
    <recommendedName>
        <fullName evidence="8">RxLR effector protein</fullName>
    </recommendedName>
</protein>
<comment type="caution">
    <text evidence="3">The sequence shown here is derived from an EMBL/GenBank/DDBJ whole genome shotgun (WGS) entry which is preliminary data.</text>
</comment>
<dbReference type="AlphaFoldDB" id="A0A6A3J7S1"/>